<keyword evidence="1" id="KW-0472">Membrane</keyword>
<dbReference type="EMBL" id="KB007885">
    <property type="protein sequence ID" value="ELR22268.1"/>
    <property type="molecule type" value="Genomic_DNA"/>
</dbReference>
<dbReference type="RefSeq" id="XP_004367524.1">
    <property type="nucleotide sequence ID" value="XM_004367467.1"/>
</dbReference>
<gene>
    <name evidence="2" type="ORF">ACA1_251500</name>
</gene>
<accession>L8HC04</accession>
<dbReference type="Proteomes" id="UP000011083">
    <property type="component" value="Unassembled WGS sequence"/>
</dbReference>
<protein>
    <submittedName>
        <fullName evidence="2">Uncharacterized protein</fullName>
    </submittedName>
</protein>
<reference evidence="2 3" key="1">
    <citation type="journal article" date="2013" name="Genome Biol.">
        <title>Genome of Acanthamoeba castellanii highlights extensive lateral gene transfer and early evolution of tyrosine kinase signaling.</title>
        <authorList>
            <person name="Clarke M."/>
            <person name="Lohan A.J."/>
            <person name="Liu B."/>
            <person name="Lagkouvardos I."/>
            <person name="Roy S."/>
            <person name="Zafar N."/>
            <person name="Bertelli C."/>
            <person name="Schilde C."/>
            <person name="Kianianmomeni A."/>
            <person name="Burglin T.R."/>
            <person name="Frech C."/>
            <person name="Turcotte B."/>
            <person name="Kopec K.O."/>
            <person name="Synnott J.M."/>
            <person name="Choo C."/>
            <person name="Paponov I."/>
            <person name="Finkler A."/>
            <person name="Soon Heng Tan C."/>
            <person name="Hutchins A.P."/>
            <person name="Weinmeier T."/>
            <person name="Rattei T."/>
            <person name="Chu J.S."/>
            <person name="Gimenez G."/>
            <person name="Irimia M."/>
            <person name="Rigden D.J."/>
            <person name="Fitzpatrick D.A."/>
            <person name="Lorenzo-Morales J."/>
            <person name="Bateman A."/>
            <person name="Chiu C.H."/>
            <person name="Tang P."/>
            <person name="Hegemann P."/>
            <person name="Fromm H."/>
            <person name="Raoult D."/>
            <person name="Greub G."/>
            <person name="Miranda-Saavedra D."/>
            <person name="Chen N."/>
            <person name="Nash P."/>
            <person name="Ginger M.L."/>
            <person name="Horn M."/>
            <person name="Schaap P."/>
            <person name="Caler L."/>
            <person name="Loftus B."/>
        </authorList>
    </citation>
    <scope>NUCLEOTIDE SEQUENCE [LARGE SCALE GENOMIC DNA]</scope>
    <source>
        <strain evidence="2 3">Neff</strain>
    </source>
</reference>
<keyword evidence="1" id="KW-1133">Transmembrane helix</keyword>
<dbReference type="VEuPathDB" id="AmoebaDB:ACA1_251500"/>
<keyword evidence="1" id="KW-0812">Transmembrane</keyword>
<evidence type="ECO:0000256" key="1">
    <source>
        <dbReference type="SAM" id="Phobius"/>
    </source>
</evidence>
<name>L8HC04_ACACF</name>
<dbReference type="KEGG" id="acan:ACA1_251500"/>
<evidence type="ECO:0000313" key="2">
    <source>
        <dbReference type="EMBL" id="ELR22268.1"/>
    </source>
</evidence>
<sequence length="114" mass="12814">MGSTSTRTYPIVSHLTQRTSDYYHNNSTCDDCNQVEGQANFATGVRGLLLVRQSRKGQVNSLEATFPCNSTSAWCNYTMPFRSREVQYRGQTTALHFFFLVLLLLVLLLLGARG</sequence>
<dbReference type="GeneID" id="14923197"/>
<dbReference type="AlphaFoldDB" id="L8HC04"/>
<proteinExistence type="predicted"/>
<organism evidence="2 3">
    <name type="scientific">Acanthamoeba castellanii (strain ATCC 30010 / Neff)</name>
    <dbReference type="NCBI Taxonomy" id="1257118"/>
    <lineage>
        <taxon>Eukaryota</taxon>
        <taxon>Amoebozoa</taxon>
        <taxon>Discosea</taxon>
        <taxon>Longamoebia</taxon>
        <taxon>Centramoebida</taxon>
        <taxon>Acanthamoebidae</taxon>
        <taxon>Acanthamoeba</taxon>
    </lineage>
</organism>
<evidence type="ECO:0000313" key="3">
    <source>
        <dbReference type="Proteomes" id="UP000011083"/>
    </source>
</evidence>
<feature type="transmembrane region" description="Helical" evidence="1">
    <location>
        <begin position="94"/>
        <end position="112"/>
    </location>
</feature>
<keyword evidence="3" id="KW-1185">Reference proteome</keyword>